<organism evidence="3 4">
    <name type="scientific">Oopsacas minuta</name>
    <dbReference type="NCBI Taxonomy" id="111878"/>
    <lineage>
        <taxon>Eukaryota</taxon>
        <taxon>Metazoa</taxon>
        <taxon>Porifera</taxon>
        <taxon>Hexactinellida</taxon>
        <taxon>Hexasterophora</taxon>
        <taxon>Lyssacinosida</taxon>
        <taxon>Leucopsacidae</taxon>
        <taxon>Oopsacas</taxon>
    </lineage>
</organism>
<dbReference type="PROSITE" id="PS50086">
    <property type="entry name" value="TBC_RABGAP"/>
    <property type="match status" value="1"/>
</dbReference>
<name>A0AAV7JH48_9METZ</name>
<evidence type="ECO:0000256" key="1">
    <source>
        <dbReference type="ARBA" id="ARBA00022468"/>
    </source>
</evidence>
<dbReference type="InterPro" id="IPR035969">
    <property type="entry name" value="Rab-GAP_TBC_sf"/>
</dbReference>
<dbReference type="GO" id="GO:0005096">
    <property type="term" value="F:GTPase activator activity"/>
    <property type="evidence" value="ECO:0007669"/>
    <property type="project" value="UniProtKB-KW"/>
</dbReference>
<proteinExistence type="predicted"/>
<keyword evidence="1" id="KW-0343">GTPase activation</keyword>
<feature type="domain" description="Rab-GAP TBC" evidence="2">
    <location>
        <begin position="5"/>
        <end position="168"/>
    </location>
</feature>
<sequence length="239" mass="27758">MSILDLKYEMGEDSWLNLDKAIKQDVSRTDNLACLSANIDERKTIIINILLKFVAFDRKTGYHQGMSDIVSLLYYSIGIEEITFWCFVGLIKYTPYGKKKHIQSSIDECVHKLKELVKLFLPSFYALLSKIDMGLEFIFAHRWIFVNCRREFSLQDSQSILTAILSSHYETEFILYICLAICACYQDEIISTCQTIDDVMQFFLRLSNSIPSKLILRQARCFGYLDNKLSTKKVKAIFQ</sequence>
<dbReference type="SMART" id="SM00164">
    <property type="entry name" value="TBC"/>
    <property type="match status" value="1"/>
</dbReference>
<dbReference type="PANTHER" id="PTHR22957:SF502">
    <property type="entry name" value="SMALL G PROTEIN SIGNALING MODULATOR 2-RELATED"/>
    <property type="match status" value="1"/>
</dbReference>
<reference evidence="3 4" key="1">
    <citation type="journal article" date="2023" name="BMC Biol.">
        <title>The compact genome of the sponge Oopsacas minuta (Hexactinellida) is lacking key metazoan core genes.</title>
        <authorList>
            <person name="Santini S."/>
            <person name="Schenkelaars Q."/>
            <person name="Jourda C."/>
            <person name="Duchesne M."/>
            <person name="Belahbib H."/>
            <person name="Rocher C."/>
            <person name="Selva M."/>
            <person name="Riesgo A."/>
            <person name="Vervoort M."/>
            <person name="Leys S.P."/>
            <person name="Kodjabachian L."/>
            <person name="Le Bivic A."/>
            <person name="Borchiellini C."/>
            <person name="Claverie J.M."/>
            <person name="Renard E."/>
        </authorList>
    </citation>
    <scope>NUCLEOTIDE SEQUENCE [LARGE SCALE GENOMIC DNA]</scope>
    <source>
        <strain evidence="3">SPO-2</strain>
    </source>
</reference>
<dbReference type="InterPro" id="IPR000195">
    <property type="entry name" value="Rab-GAP-TBC_dom"/>
</dbReference>
<evidence type="ECO:0000313" key="3">
    <source>
        <dbReference type="EMBL" id="KAI6648180.1"/>
    </source>
</evidence>
<protein>
    <submittedName>
        <fullName evidence="3">TBC1 domain family member 16</fullName>
    </submittedName>
</protein>
<dbReference type="SUPFAM" id="SSF47923">
    <property type="entry name" value="Ypt/Rab-GAP domain of gyp1p"/>
    <property type="match status" value="2"/>
</dbReference>
<dbReference type="EMBL" id="JAKMXF010000332">
    <property type="protein sequence ID" value="KAI6648180.1"/>
    <property type="molecule type" value="Genomic_DNA"/>
</dbReference>
<gene>
    <name evidence="3" type="ORF">LOD99_11989</name>
</gene>
<dbReference type="Gene3D" id="1.10.472.80">
    <property type="entry name" value="Ypt/Rab-GAP domain of gyp1p, domain 3"/>
    <property type="match status" value="1"/>
</dbReference>
<dbReference type="Proteomes" id="UP001165289">
    <property type="component" value="Unassembled WGS sequence"/>
</dbReference>
<accession>A0AAV7JH48</accession>
<evidence type="ECO:0000313" key="4">
    <source>
        <dbReference type="Proteomes" id="UP001165289"/>
    </source>
</evidence>
<keyword evidence="4" id="KW-1185">Reference proteome</keyword>
<dbReference type="PANTHER" id="PTHR22957">
    <property type="entry name" value="TBC1 DOMAIN FAMILY MEMBER GTPASE-ACTIVATING PROTEIN"/>
    <property type="match status" value="1"/>
</dbReference>
<dbReference type="Gene3D" id="1.10.8.270">
    <property type="entry name" value="putative rabgap domain of human tbc1 domain family member 14 like domains"/>
    <property type="match status" value="1"/>
</dbReference>
<evidence type="ECO:0000259" key="2">
    <source>
        <dbReference type="PROSITE" id="PS50086"/>
    </source>
</evidence>
<dbReference type="AlphaFoldDB" id="A0AAV7JH48"/>
<dbReference type="Pfam" id="PF00566">
    <property type="entry name" value="RabGAP-TBC"/>
    <property type="match status" value="1"/>
</dbReference>
<comment type="caution">
    <text evidence="3">The sequence shown here is derived from an EMBL/GenBank/DDBJ whole genome shotgun (WGS) entry which is preliminary data.</text>
</comment>